<dbReference type="InterPro" id="IPR012792">
    <property type="entry name" value="3-oxoacid_CoA-transf_A"/>
</dbReference>
<evidence type="ECO:0000256" key="2">
    <source>
        <dbReference type="ARBA" id="ARBA00022679"/>
    </source>
</evidence>
<accession>A0A1C0YD15</accession>
<organism evidence="3 4">
    <name type="scientific">Caryophanon tenue</name>
    <dbReference type="NCBI Taxonomy" id="33978"/>
    <lineage>
        <taxon>Bacteria</taxon>
        <taxon>Bacillati</taxon>
        <taxon>Bacillota</taxon>
        <taxon>Bacilli</taxon>
        <taxon>Bacillales</taxon>
        <taxon>Caryophanaceae</taxon>
        <taxon>Caryophanon</taxon>
    </lineage>
</organism>
<dbReference type="SMART" id="SM00882">
    <property type="entry name" value="CoA_trans"/>
    <property type="match status" value="1"/>
</dbReference>
<evidence type="ECO:0000313" key="3">
    <source>
        <dbReference type="EMBL" id="OCS85041.1"/>
    </source>
</evidence>
<keyword evidence="4" id="KW-1185">Reference proteome</keyword>
<dbReference type="Gene3D" id="3.40.1080.10">
    <property type="entry name" value="Glutaconate Coenzyme A-transferase"/>
    <property type="match status" value="1"/>
</dbReference>
<dbReference type="PROSITE" id="PS01273">
    <property type="entry name" value="COA_TRANSF_1"/>
    <property type="match status" value="1"/>
</dbReference>
<dbReference type="InterPro" id="IPR004165">
    <property type="entry name" value="CoA_trans_fam_I"/>
</dbReference>
<dbReference type="PANTHER" id="PTHR13707:SF60">
    <property type="entry name" value="ACETATE COA-TRANSFERASE SUBUNIT ALPHA"/>
    <property type="match status" value="1"/>
</dbReference>
<dbReference type="PANTHER" id="PTHR13707">
    <property type="entry name" value="KETOACID-COENZYME A TRANSFERASE"/>
    <property type="match status" value="1"/>
</dbReference>
<dbReference type="OrthoDB" id="9777193at2"/>
<sequence>MEKVWESAQAAVADIQDGVTLLVGGFGLSGIPTSLIQALYTKGTKHLRVVSNNCGTDTAGLGILLERRQIDHVSASYVGENKRFEQQLLNGDIEVELIPQGTLAERIRAGGAGIPAFYTATGVGTPVAEGKPTAEFDGKTYIQERAITGDVAFVKAWKADKMGNIVFRKTARNFNPIVATAATLTIVEVEELVEVGELDADHIHVPSIYVNRIIVTEHPDKQIERLTTREATI</sequence>
<protein>
    <submittedName>
        <fullName evidence="3">Succinyl-CoA--3-ketoacid-CoA transferase</fullName>
    </submittedName>
</protein>
<dbReference type="RefSeq" id="WP_066545292.1">
    <property type="nucleotide sequence ID" value="NZ_MASJ01000017.1"/>
</dbReference>
<dbReference type="AlphaFoldDB" id="A0A1C0YD15"/>
<dbReference type="Proteomes" id="UP000093199">
    <property type="component" value="Unassembled WGS sequence"/>
</dbReference>
<evidence type="ECO:0000256" key="1">
    <source>
        <dbReference type="ARBA" id="ARBA00005612"/>
    </source>
</evidence>
<proteinExistence type="inferred from homology"/>
<dbReference type="InterPro" id="IPR004163">
    <property type="entry name" value="CoA_transf_BS"/>
</dbReference>
<evidence type="ECO:0000313" key="4">
    <source>
        <dbReference type="Proteomes" id="UP000093199"/>
    </source>
</evidence>
<dbReference type="STRING" id="33978.A6M13_14265"/>
<dbReference type="EMBL" id="MASJ01000017">
    <property type="protein sequence ID" value="OCS85041.1"/>
    <property type="molecule type" value="Genomic_DNA"/>
</dbReference>
<dbReference type="InterPro" id="IPR037171">
    <property type="entry name" value="NagB/RpiA_transferase-like"/>
</dbReference>
<name>A0A1C0YD15_9BACL</name>
<comment type="caution">
    <text evidence="3">The sequence shown here is derived from an EMBL/GenBank/DDBJ whole genome shotgun (WGS) entry which is preliminary data.</text>
</comment>
<comment type="similarity">
    <text evidence="1">Belongs to the 3-oxoacid CoA-transferase subunit A family.</text>
</comment>
<dbReference type="NCBIfam" id="TIGR02429">
    <property type="entry name" value="pcaI_scoA_fam"/>
    <property type="match status" value="1"/>
</dbReference>
<dbReference type="GO" id="GO:0008410">
    <property type="term" value="F:CoA-transferase activity"/>
    <property type="evidence" value="ECO:0007669"/>
    <property type="project" value="InterPro"/>
</dbReference>
<gene>
    <name evidence="3" type="ORF">A6M13_14265</name>
</gene>
<dbReference type="Pfam" id="PF01144">
    <property type="entry name" value="CoA_trans"/>
    <property type="match status" value="1"/>
</dbReference>
<keyword evidence="2 3" id="KW-0808">Transferase</keyword>
<dbReference type="SUPFAM" id="SSF100950">
    <property type="entry name" value="NagB/RpiA/CoA transferase-like"/>
    <property type="match status" value="1"/>
</dbReference>
<reference evidence="3 4" key="1">
    <citation type="submission" date="2016-07" db="EMBL/GenBank/DDBJ databases">
        <title>Caryophanon tenue genome sequencing.</title>
        <authorList>
            <person name="Verma A."/>
            <person name="Pal Y."/>
            <person name="Krishnamurthi S."/>
        </authorList>
    </citation>
    <scope>NUCLEOTIDE SEQUENCE [LARGE SCALE GENOMIC DNA]</scope>
    <source>
        <strain evidence="3 4">DSM 14152</strain>
    </source>
</reference>